<dbReference type="SMART" id="SM00449">
    <property type="entry name" value="SPRY"/>
    <property type="match status" value="1"/>
</dbReference>
<protein>
    <recommendedName>
        <fullName evidence="11">Tripartite motif containing 69</fullName>
    </recommendedName>
</protein>
<evidence type="ECO:0000256" key="2">
    <source>
        <dbReference type="ARBA" id="ARBA00022723"/>
    </source>
</evidence>
<keyword evidence="5" id="KW-0391">Immunity</keyword>
<dbReference type="Ensembl" id="ENSEEET00000000154.2">
    <property type="protein sequence ID" value="ENSEEEP00000000148.2"/>
    <property type="gene ID" value="ENSEEEG00000000107.2"/>
</dbReference>
<evidence type="ECO:0000256" key="5">
    <source>
        <dbReference type="ARBA" id="ARBA00022859"/>
    </source>
</evidence>
<dbReference type="SMART" id="SM00184">
    <property type="entry name" value="RING"/>
    <property type="match status" value="1"/>
</dbReference>
<organism evidence="9 10">
    <name type="scientific">Electrophorus electricus</name>
    <name type="common">Electric eel</name>
    <name type="synonym">Gymnotus electricus</name>
    <dbReference type="NCBI Taxonomy" id="8005"/>
    <lineage>
        <taxon>Eukaryota</taxon>
        <taxon>Metazoa</taxon>
        <taxon>Chordata</taxon>
        <taxon>Craniata</taxon>
        <taxon>Vertebrata</taxon>
        <taxon>Euteleostomi</taxon>
        <taxon>Actinopterygii</taxon>
        <taxon>Neopterygii</taxon>
        <taxon>Teleostei</taxon>
        <taxon>Ostariophysi</taxon>
        <taxon>Gymnotiformes</taxon>
        <taxon>Gymnotoidei</taxon>
        <taxon>Gymnotidae</taxon>
        <taxon>Electrophorus</taxon>
    </lineage>
</organism>
<dbReference type="SUPFAM" id="SSF49899">
    <property type="entry name" value="Concanavalin A-like lectins/glucanases"/>
    <property type="match status" value="1"/>
</dbReference>
<dbReference type="PRINTS" id="PR01407">
    <property type="entry name" value="BUTYPHLNCDUF"/>
</dbReference>
<evidence type="ECO:0000313" key="9">
    <source>
        <dbReference type="Ensembl" id="ENSEEEP00000000148.2"/>
    </source>
</evidence>
<dbReference type="PROSITE" id="PS50089">
    <property type="entry name" value="ZF_RING_2"/>
    <property type="match status" value="1"/>
</dbReference>
<reference evidence="9" key="5">
    <citation type="submission" date="2025-09" db="UniProtKB">
        <authorList>
            <consortium name="Ensembl"/>
        </authorList>
    </citation>
    <scope>IDENTIFICATION</scope>
</reference>
<keyword evidence="10" id="KW-1185">Reference proteome</keyword>
<evidence type="ECO:0000256" key="3">
    <source>
        <dbReference type="ARBA" id="ARBA00022771"/>
    </source>
</evidence>
<dbReference type="Pfam" id="PF13445">
    <property type="entry name" value="zf-RING_UBOX"/>
    <property type="match status" value="1"/>
</dbReference>
<reference evidence="9" key="4">
    <citation type="submission" date="2025-08" db="UniProtKB">
        <authorList>
            <consortium name="Ensembl"/>
        </authorList>
    </citation>
    <scope>IDENTIFICATION</scope>
</reference>
<dbReference type="InterPro" id="IPR013083">
    <property type="entry name" value="Znf_RING/FYVE/PHD"/>
</dbReference>
<evidence type="ECO:0000256" key="4">
    <source>
        <dbReference type="ARBA" id="ARBA00022833"/>
    </source>
</evidence>
<name>A0A4W4DMB7_ELEEL</name>
<evidence type="ECO:0000313" key="10">
    <source>
        <dbReference type="Proteomes" id="UP000314983"/>
    </source>
</evidence>
<dbReference type="Gene3D" id="2.60.120.920">
    <property type="match status" value="1"/>
</dbReference>
<dbReference type="PROSITE" id="PS50188">
    <property type="entry name" value="B302_SPRY"/>
    <property type="match status" value="1"/>
</dbReference>
<keyword evidence="2" id="KW-0479">Metal-binding</keyword>
<accession>A0A4W4DMB7</accession>
<evidence type="ECO:0000256" key="6">
    <source>
        <dbReference type="PROSITE-ProRule" id="PRU00175"/>
    </source>
</evidence>
<dbReference type="Pfam" id="PF00622">
    <property type="entry name" value="SPRY"/>
    <property type="match status" value="1"/>
</dbReference>
<dbReference type="GO" id="GO:0045087">
    <property type="term" value="P:innate immune response"/>
    <property type="evidence" value="ECO:0007669"/>
    <property type="project" value="UniProtKB-KW"/>
</dbReference>
<dbReference type="Proteomes" id="UP000314983">
    <property type="component" value="Chromosome 19"/>
</dbReference>
<dbReference type="PANTHER" id="PTHR25465">
    <property type="entry name" value="B-BOX DOMAIN CONTAINING"/>
    <property type="match status" value="1"/>
</dbReference>
<dbReference type="PROSITE" id="PS00518">
    <property type="entry name" value="ZF_RING_1"/>
    <property type="match status" value="1"/>
</dbReference>
<dbReference type="InterPro" id="IPR001870">
    <property type="entry name" value="B30.2/SPRY"/>
</dbReference>
<dbReference type="InterPro" id="IPR017907">
    <property type="entry name" value="Znf_RING_CS"/>
</dbReference>
<evidence type="ECO:0008006" key="11">
    <source>
        <dbReference type="Google" id="ProtNLM"/>
    </source>
</evidence>
<dbReference type="InterPro" id="IPR003879">
    <property type="entry name" value="Butyrophylin_SPRY"/>
</dbReference>
<dbReference type="InterPro" id="IPR003877">
    <property type="entry name" value="SPRY_dom"/>
</dbReference>
<dbReference type="Gene3D" id="3.30.40.10">
    <property type="entry name" value="Zinc/RING finger domain, C3HC4 (zinc finger)"/>
    <property type="match status" value="1"/>
</dbReference>
<evidence type="ECO:0000259" key="8">
    <source>
        <dbReference type="PROSITE" id="PS50188"/>
    </source>
</evidence>
<feature type="domain" description="RING-type" evidence="7">
    <location>
        <begin position="12"/>
        <end position="83"/>
    </location>
</feature>
<dbReference type="GO" id="GO:0008270">
    <property type="term" value="F:zinc ion binding"/>
    <property type="evidence" value="ECO:0007669"/>
    <property type="project" value="UniProtKB-KW"/>
</dbReference>
<dbReference type="OMA" id="YSICEGC"/>
<dbReference type="AlphaFoldDB" id="A0A4W4DMB7"/>
<dbReference type="InterPro" id="IPR043136">
    <property type="entry name" value="B30.2/SPRY_sf"/>
</dbReference>
<reference evidence="10" key="1">
    <citation type="journal article" date="2014" name="Science">
        <title>Nonhuman genetics. Genomic basis for the convergent evolution of electric organs.</title>
        <authorList>
            <person name="Gallant J.R."/>
            <person name="Traeger L.L."/>
            <person name="Volkening J.D."/>
            <person name="Moffett H."/>
            <person name="Chen P.H."/>
            <person name="Novina C.D."/>
            <person name="Phillips G.N.Jr."/>
            <person name="Anand R."/>
            <person name="Wells G.B."/>
            <person name="Pinch M."/>
            <person name="Guth R."/>
            <person name="Unguez G.A."/>
            <person name="Albert J.S."/>
            <person name="Zakon H.H."/>
            <person name="Samanta M.P."/>
            <person name="Sussman M.R."/>
        </authorList>
    </citation>
    <scope>NUCLEOTIDE SEQUENCE [LARGE SCALE GENOMIC DNA]</scope>
</reference>
<dbReference type="InterPro" id="IPR013320">
    <property type="entry name" value="ConA-like_dom_sf"/>
</dbReference>
<evidence type="ECO:0000259" key="7">
    <source>
        <dbReference type="PROSITE" id="PS50089"/>
    </source>
</evidence>
<dbReference type="InterPro" id="IPR051051">
    <property type="entry name" value="E3_ubiq-ligase_TRIM/RNF"/>
</dbReference>
<dbReference type="GeneTree" id="ENSGT01030000234583"/>
<reference evidence="10" key="2">
    <citation type="journal article" date="2017" name="Sci. Adv.">
        <title>A tail of two voltages: Proteomic comparison of the three electric organs of the electric eel.</title>
        <authorList>
            <person name="Traeger L.L."/>
            <person name="Sabat G."/>
            <person name="Barrett-Wilt G.A."/>
            <person name="Wells G.B."/>
            <person name="Sussman M.R."/>
        </authorList>
    </citation>
    <scope>NUCLEOTIDE SEQUENCE [LARGE SCALE GENOMIC DNA]</scope>
</reference>
<reference evidence="9" key="3">
    <citation type="submission" date="2020-05" db="EMBL/GenBank/DDBJ databases">
        <title>Electrophorus electricus (electric eel) genome, fEleEle1, primary haplotype.</title>
        <authorList>
            <person name="Myers G."/>
            <person name="Meyer A."/>
            <person name="Fedrigo O."/>
            <person name="Formenti G."/>
            <person name="Rhie A."/>
            <person name="Tracey A."/>
            <person name="Sims Y."/>
            <person name="Jarvis E.D."/>
        </authorList>
    </citation>
    <scope>NUCLEOTIDE SEQUENCE [LARGE SCALE GENOMIC DNA]</scope>
</reference>
<evidence type="ECO:0000256" key="1">
    <source>
        <dbReference type="ARBA" id="ARBA00022588"/>
    </source>
</evidence>
<sequence>MDSLCLDEELICAVCRDIFTEPVTLPCGHNYCEECVNELKRSVHSVQDGDATSPLLKKNTVLYNIIEKYRRQRDGGVECSVCKGQQKLAAEKSSWQKRFSLDLVQERRAVRLRTEKLSRLKTRLLQAHEGLLQALSITDPLALLQVNHKWRILGNAVLKTQSAGRSFSFKDIILNAASAHPRLGLNADRSAVWVTTEGASGPGDSESSEALYWVLGEIPFTRGVHHWEVSVAAVPSWAIGVAYGSVQDPAAGGGSLGRDELSWALSYCSSKRQFCAQHSWLCFCFSDSAMGIPDTVGVFLDIDSGFLSFYDAVSMGHLYTFYCDIQAPVYPVFCLGAESMGGGSHYKNLPLNFVYW</sequence>
<keyword evidence="1" id="KW-0399">Innate immunity</keyword>
<proteinExistence type="predicted"/>
<keyword evidence="3 6" id="KW-0863">Zinc-finger</keyword>
<dbReference type="PANTHER" id="PTHR25465:SF14">
    <property type="entry name" value="E3 UBIQUITIN-PROTEIN LIGASE TRIM65"/>
    <property type="match status" value="1"/>
</dbReference>
<keyword evidence="4" id="KW-0862">Zinc</keyword>
<dbReference type="InterPro" id="IPR001841">
    <property type="entry name" value="Znf_RING"/>
</dbReference>
<dbReference type="InterPro" id="IPR027370">
    <property type="entry name" value="Znf-RING_euk"/>
</dbReference>
<dbReference type="SUPFAM" id="SSF57850">
    <property type="entry name" value="RING/U-box"/>
    <property type="match status" value="1"/>
</dbReference>
<feature type="domain" description="B30.2/SPRY" evidence="8">
    <location>
        <begin position="152"/>
        <end position="351"/>
    </location>
</feature>